<organism evidence="1 2">
    <name type="scientific">Romanomermis culicivorax</name>
    <name type="common">Nematode worm</name>
    <dbReference type="NCBI Taxonomy" id="13658"/>
    <lineage>
        <taxon>Eukaryota</taxon>
        <taxon>Metazoa</taxon>
        <taxon>Ecdysozoa</taxon>
        <taxon>Nematoda</taxon>
        <taxon>Enoplea</taxon>
        <taxon>Dorylaimia</taxon>
        <taxon>Mermithida</taxon>
        <taxon>Mermithoidea</taxon>
        <taxon>Mermithidae</taxon>
        <taxon>Romanomermis</taxon>
    </lineage>
</organism>
<name>A0A915L989_ROMCU</name>
<reference evidence="2" key="1">
    <citation type="submission" date="2022-11" db="UniProtKB">
        <authorList>
            <consortium name="WormBaseParasite"/>
        </authorList>
    </citation>
    <scope>IDENTIFICATION</scope>
</reference>
<dbReference type="AlphaFoldDB" id="A0A915L989"/>
<evidence type="ECO:0000313" key="2">
    <source>
        <dbReference type="WBParaSite" id="nRc.2.0.1.t47397-RA"/>
    </source>
</evidence>
<dbReference type="Proteomes" id="UP000887565">
    <property type="component" value="Unplaced"/>
</dbReference>
<keyword evidence="1" id="KW-1185">Reference proteome</keyword>
<accession>A0A915L989</accession>
<evidence type="ECO:0000313" key="1">
    <source>
        <dbReference type="Proteomes" id="UP000887565"/>
    </source>
</evidence>
<proteinExistence type="predicted"/>
<dbReference type="WBParaSite" id="nRc.2.0.1.t47397-RA">
    <property type="protein sequence ID" value="nRc.2.0.1.t47397-RA"/>
    <property type="gene ID" value="nRc.2.0.1.g47397"/>
</dbReference>
<sequence>MWKDQFKTKSTDLPDNALDALNMHDSQFEANINTALKILAIVPVITSSSERLYSKLYNHKWHQMYGGKL</sequence>
<protein>
    <submittedName>
        <fullName evidence="2">HAT C-terminal dimerisation domain-containing protein</fullName>
    </submittedName>
</protein>